<keyword evidence="1" id="KW-1133">Transmembrane helix</keyword>
<organism evidence="2 3">
    <name type="scientific">Blautia parvula</name>
    <dbReference type="NCBI Taxonomy" id="2877527"/>
    <lineage>
        <taxon>Bacteria</taxon>
        <taxon>Bacillati</taxon>
        <taxon>Bacillota</taxon>
        <taxon>Clostridia</taxon>
        <taxon>Lachnospirales</taxon>
        <taxon>Lachnospiraceae</taxon>
        <taxon>Blautia</taxon>
    </lineage>
</organism>
<protein>
    <submittedName>
        <fullName evidence="2">Uncharacterized protein</fullName>
    </submittedName>
</protein>
<keyword evidence="1" id="KW-0812">Transmembrane</keyword>
<evidence type="ECO:0000313" key="2">
    <source>
        <dbReference type="EMBL" id="GAA6503601.1"/>
    </source>
</evidence>
<reference evidence="2 3" key="1">
    <citation type="submission" date="2024-04" db="EMBL/GenBank/DDBJ databases">
        <title>Defined microbial consortia suppress multidrug-resistant proinflammatory Enterobacteriaceae via ecological control.</title>
        <authorList>
            <person name="Furuichi M."/>
            <person name="Kawaguchi T."/>
            <person name="Pust M."/>
            <person name="Yasuma K."/>
            <person name="Plichta D."/>
            <person name="Hasegawa N."/>
            <person name="Ohya T."/>
            <person name="Bhattarai S."/>
            <person name="Sasajima S."/>
            <person name="Aoto Y."/>
            <person name="Tuganbaev T."/>
            <person name="Yaginuma M."/>
            <person name="Ueda M."/>
            <person name="Okahashi N."/>
            <person name="Amafuji K."/>
            <person name="Kiridooshi Y."/>
            <person name="Sugita K."/>
            <person name="Strazar M."/>
            <person name="Skelly A."/>
            <person name="Suda W."/>
            <person name="Hattori M."/>
            <person name="Nakamoto N."/>
            <person name="Caballero S."/>
            <person name="Norman J."/>
            <person name="Olle B."/>
            <person name="Tanoue T."/>
            <person name="Arita M."/>
            <person name="Bucci V."/>
            <person name="Atarashi K."/>
            <person name="Xavier R."/>
            <person name="Honda K."/>
        </authorList>
    </citation>
    <scope>NUCLEOTIDE SEQUENCE [LARGE SCALE GENOMIC DNA]</scope>
    <source>
        <strain evidence="3">k34-0107-D12</strain>
    </source>
</reference>
<proteinExistence type="predicted"/>
<comment type="caution">
    <text evidence="2">The sequence shown here is derived from an EMBL/GenBank/DDBJ whole genome shotgun (WGS) entry which is preliminary data.</text>
</comment>
<keyword evidence="1" id="KW-0472">Membrane</keyword>
<accession>A0ABQ0C478</accession>
<gene>
    <name evidence="2" type="ORF">K340107D12_64170</name>
</gene>
<evidence type="ECO:0000256" key="1">
    <source>
        <dbReference type="SAM" id="Phobius"/>
    </source>
</evidence>
<dbReference type="EMBL" id="BAABZQ010000001">
    <property type="protein sequence ID" value="GAA6503601.1"/>
    <property type="molecule type" value="Genomic_DNA"/>
</dbReference>
<keyword evidence="3" id="KW-1185">Reference proteome</keyword>
<dbReference type="Proteomes" id="UP001600941">
    <property type="component" value="Unassembled WGS sequence"/>
</dbReference>
<feature type="transmembrane region" description="Helical" evidence="1">
    <location>
        <begin position="20"/>
        <end position="38"/>
    </location>
</feature>
<sequence>MRIVKLKTLWKKRDVRNVYNFIYIFHMAKIWINQGFFVEKGKKAWGKRKSYPQVIHNLWITLRKPEMCE</sequence>
<name>A0ABQ0C478_9FIRM</name>
<evidence type="ECO:0000313" key="3">
    <source>
        <dbReference type="Proteomes" id="UP001600941"/>
    </source>
</evidence>